<feature type="transmembrane region" description="Helical" evidence="8">
    <location>
        <begin position="117"/>
        <end position="135"/>
    </location>
</feature>
<evidence type="ECO:0000256" key="8">
    <source>
        <dbReference type="SAM" id="Phobius"/>
    </source>
</evidence>
<dbReference type="CDD" id="cd01116">
    <property type="entry name" value="P_permease"/>
    <property type="match status" value="1"/>
</dbReference>
<evidence type="ECO:0000256" key="5">
    <source>
        <dbReference type="ARBA" id="ARBA00022692"/>
    </source>
</evidence>
<evidence type="ECO:0000259" key="9">
    <source>
        <dbReference type="Pfam" id="PF03600"/>
    </source>
</evidence>
<dbReference type="InterPro" id="IPR004680">
    <property type="entry name" value="Cit_transptr-like_dom"/>
</dbReference>
<feature type="transmembrane region" description="Helical" evidence="8">
    <location>
        <begin position="397"/>
        <end position="426"/>
    </location>
</feature>
<dbReference type="RefSeq" id="WP_149266642.1">
    <property type="nucleotide sequence ID" value="NZ_VFJB01000006.1"/>
</dbReference>
<evidence type="ECO:0000256" key="6">
    <source>
        <dbReference type="ARBA" id="ARBA00022989"/>
    </source>
</evidence>
<feature type="transmembrane region" description="Helical" evidence="8">
    <location>
        <begin position="198"/>
        <end position="221"/>
    </location>
</feature>
<feature type="transmembrane region" description="Helical" evidence="8">
    <location>
        <begin position="343"/>
        <end position="360"/>
    </location>
</feature>
<feature type="transmembrane region" description="Helical" evidence="8">
    <location>
        <begin position="255"/>
        <end position="288"/>
    </location>
</feature>
<evidence type="ECO:0000313" key="11">
    <source>
        <dbReference type="Proteomes" id="UP000322876"/>
    </source>
</evidence>
<evidence type="ECO:0000256" key="1">
    <source>
        <dbReference type="ARBA" id="ARBA00004651"/>
    </source>
</evidence>
<dbReference type="PANTHER" id="PTHR43568">
    <property type="entry name" value="P PROTEIN"/>
    <property type="match status" value="1"/>
</dbReference>
<comment type="caution">
    <text evidence="10">The sequence shown here is derived from an EMBL/GenBank/DDBJ whole genome shotgun (WGS) entry which is preliminary data.</text>
</comment>
<feature type="transmembrane region" description="Helical" evidence="8">
    <location>
        <begin position="38"/>
        <end position="56"/>
    </location>
</feature>
<dbReference type="GO" id="GO:0005886">
    <property type="term" value="C:plasma membrane"/>
    <property type="evidence" value="ECO:0007669"/>
    <property type="project" value="UniProtKB-SubCell"/>
</dbReference>
<evidence type="ECO:0000256" key="7">
    <source>
        <dbReference type="ARBA" id="ARBA00023136"/>
    </source>
</evidence>
<dbReference type="OrthoDB" id="9765532at2"/>
<comment type="similarity">
    <text evidence="2">Belongs to the CitM (TC 2.A.11) transporter family.</text>
</comment>
<sequence>MDAQVAHEAVSGGNQLIVASIIFFAAYAIIVSEKIHRTIVALLGAGLMIFLGILHQEEAIYGLLHTDAAGNIHRSGGVDFNTLGLLTGMMIIVAITKKTGVFQYTAIRVAKWAKGEPWKILVGLSIVTAIFSAFLDNVTTVLLIAPVSLLIADELEIDPYPILFAEILSSNIGGTATLIGDPPNIMIGSATHLTFNDFILMLTPVVIVIFIATIFLLKLIFKKKMSVKEENRQRILVMNEKEAITDSALLKKCGVVLGLVILGFVIAHPLGVEPATIAITGAALLFLIMHAEGEDMHHIFGEVEWVTIFFFLGLFILVTGIEKAGLIRLMAEKVLEFTQGSKTIAGILILWVSAVASAIVDNIPFVATMIPLIKNLAPHLQGAPTDPEQFKLWTEGLWWALSLGACLGGNGSLVGASANLIVAGFAERAGRPITFMKFTKLAFPLMIVSIIISTVYLLIFFL</sequence>
<gene>
    <name evidence="10" type="ORF">FHQ18_07965</name>
</gene>
<dbReference type="PANTHER" id="PTHR43568:SF1">
    <property type="entry name" value="P PROTEIN"/>
    <property type="match status" value="1"/>
</dbReference>
<dbReference type="AlphaFoldDB" id="A0A5A8F2F5"/>
<proteinExistence type="inferred from homology"/>
<feature type="transmembrane region" description="Helical" evidence="8">
    <location>
        <begin position="76"/>
        <end position="96"/>
    </location>
</feature>
<reference evidence="10 11" key="1">
    <citation type="submission" date="2019-06" db="EMBL/GenBank/DDBJ databases">
        <title>Genomic insights into carbon and energy metabolism of Deferribacter autotrophicus revealed new metabolic traits in the phylum Deferribacteres.</title>
        <authorList>
            <person name="Slobodkin A.I."/>
            <person name="Slobodkina G.B."/>
            <person name="Allioux M."/>
            <person name="Alain K."/>
            <person name="Jebbar M."/>
            <person name="Shadrin V."/>
            <person name="Kublanov I.V."/>
            <person name="Toshchakov S.V."/>
            <person name="Bonch-Osmolovskaya E.A."/>
        </authorList>
    </citation>
    <scope>NUCLEOTIDE SEQUENCE [LARGE SCALE GENOMIC DNA]</scope>
    <source>
        <strain evidence="10 11">SL50</strain>
    </source>
</reference>
<dbReference type="InterPro" id="IPR051475">
    <property type="entry name" value="Diverse_Ion_Transporter"/>
</dbReference>
<accession>A0A5A8F2F5</accession>
<dbReference type="Proteomes" id="UP000322876">
    <property type="component" value="Unassembled WGS sequence"/>
</dbReference>
<keyword evidence="11" id="KW-1185">Reference proteome</keyword>
<evidence type="ECO:0000256" key="3">
    <source>
        <dbReference type="ARBA" id="ARBA00022448"/>
    </source>
</evidence>
<evidence type="ECO:0000313" key="10">
    <source>
        <dbReference type="EMBL" id="KAA0257669.1"/>
    </source>
</evidence>
<dbReference type="InterPro" id="IPR000802">
    <property type="entry name" value="Arsenical_pump_ArsB"/>
</dbReference>
<evidence type="ECO:0000256" key="2">
    <source>
        <dbReference type="ARBA" id="ARBA00009843"/>
    </source>
</evidence>
<feature type="transmembrane region" description="Helical" evidence="8">
    <location>
        <begin position="308"/>
        <end position="331"/>
    </location>
</feature>
<keyword evidence="4" id="KW-1003">Cell membrane</keyword>
<comment type="subcellular location">
    <subcellularLocation>
        <location evidence="1">Cell membrane</location>
        <topology evidence="1">Multi-pass membrane protein</topology>
    </subcellularLocation>
</comment>
<keyword evidence="6 8" id="KW-1133">Transmembrane helix</keyword>
<feature type="domain" description="Citrate transporter-like" evidence="9">
    <location>
        <begin position="27"/>
        <end position="403"/>
    </location>
</feature>
<dbReference type="Pfam" id="PF03600">
    <property type="entry name" value="CitMHS"/>
    <property type="match status" value="1"/>
</dbReference>
<evidence type="ECO:0000256" key="4">
    <source>
        <dbReference type="ARBA" id="ARBA00022475"/>
    </source>
</evidence>
<feature type="transmembrane region" description="Helical" evidence="8">
    <location>
        <begin position="12"/>
        <end position="31"/>
    </location>
</feature>
<feature type="transmembrane region" description="Helical" evidence="8">
    <location>
        <begin position="438"/>
        <end position="461"/>
    </location>
</feature>
<keyword evidence="7 8" id="KW-0472">Membrane</keyword>
<name>A0A5A8F2F5_9BACT</name>
<keyword evidence="3" id="KW-0813">Transport</keyword>
<protein>
    <submittedName>
        <fullName evidence="10">ArsB/NhaD family transporter</fullName>
    </submittedName>
</protein>
<dbReference type="PRINTS" id="PR00758">
    <property type="entry name" value="ARSENICPUMP"/>
</dbReference>
<dbReference type="EMBL" id="VFJB01000006">
    <property type="protein sequence ID" value="KAA0257669.1"/>
    <property type="molecule type" value="Genomic_DNA"/>
</dbReference>
<keyword evidence="5 8" id="KW-0812">Transmembrane</keyword>
<dbReference type="GO" id="GO:0015105">
    <property type="term" value="F:arsenite transmembrane transporter activity"/>
    <property type="evidence" value="ECO:0007669"/>
    <property type="project" value="InterPro"/>
</dbReference>
<organism evidence="10 11">
    <name type="scientific">Deferribacter autotrophicus</name>
    <dbReference type="NCBI Taxonomy" id="500465"/>
    <lineage>
        <taxon>Bacteria</taxon>
        <taxon>Pseudomonadati</taxon>
        <taxon>Deferribacterota</taxon>
        <taxon>Deferribacteres</taxon>
        <taxon>Deferribacterales</taxon>
        <taxon>Deferribacteraceae</taxon>
        <taxon>Deferribacter</taxon>
    </lineage>
</organism>